<protein>
    <submittedName>
        <fullName evidence="1">Uncharacterized protein</fullName>
    </submittedName>
</protein>
<gene>
    <name evidence="1" type="ORF">R2E43_38900</name>
</gene>
<dbReference type="EMBL" id="CP137734">
    <property type="protein sequence ID" value="WOZ03097.1"/>
    <property type="molecule type" value="Genomic_DNA"/>
</dbReference>
<name>A0ACD4WZV7_STRVN</name>
<keyword evidence="2" id="KW-1185">Reference proteome</keyword>
<evidence type="ECO:0000313" key="2">
    <source>
        <dbReference type="Proteomes" id="UP001303608"/>
    </source>
</evidence>
<organism evidence="1 2">
    <name type="scientific">Streptomyces violaceoruber</name>
    <dbReference type="NCBI Taxonomy" id="1935"/>
    <lineage>
        <taxon>Bacteria</taxon>
        <taxon>Bacillati</taxon>
        <taxon>Actinomycetota</taxon>
        <taxon>Actinomycetes</taxon>
        <taxon>Kitasatosporales</taxon>
        <taxon>Streptomycetaceae</taxon>
        <taxon>Streptomyces</taxon>
        <taxon>Streptomyces violaceoruber group</taxon>
    </lineage>
</organism>
<accession>A0ACD4WZV7</accession>
<proteinExistence type="predicted"/>
<sequence length="78" mass="8505">MLSSRSSFSTASAYASIRGFSSPHQTAGIFVMRRCGRAVQWLFGRVDRRQGVRLDGGPQPCPVQQQLGCQFGRSVSIA</sequence>
<reference evidence="1" key="1">
    <citation type="submission" date="2023-10" db="EMBL/GenBank/DDBJ databases">
        <title>The genome sequence of Streptomyces violaceoruber CGMCC 4.1801.</title>
        <authorList>
            <person name="Mo P."/>
        </authorList>
    </citation>
    <scope>NUCLEOTIDE SEQUENCE</scope>
    <source>
        <strain evidence="1">CGMCC 4.1801</strain>
    </source>
</reference>
<dbReference type="Proteomes" id="UP001303608">
    <property type="component" value="Chromosome"/>
</dbReference>
<evidence type="ECO:0000313" key="1">
    <source>
        <dbReference type="EMBL" id="WOZ03097.1"/>
    </source>
</evidence>